<organism evidence="2 3">
    <name type="scientific">Kingdonia uniflora</name>
    <dbReference type="NCBI Taxonomy" id="39325"/>
    <lineage>
        <taxon>Eukaryota</taxon>
        <taxon>Viridiplantae</taxon>
        <taxon>Streptophyta</taxon>
        <taxon>Embryophyta</taxon>
        <taxon>Tracheophyta</taxon>
        <taxon>Spermatophyta</taxon>
        <taxon>Magnoliopsida</taxon>
        <taxon>Ranunculales</taxon>
        <taxon>Circaeasteraceae</taxon>
        <taxon>Kingdonia</taxon>
    </lineage>
</organism>
<evidence type="ECO:0000256" key="1">
    <source>
        <dbReference type="SAM" id="Coils"/>
    </source>
</evidence>
<dbReference type="Proteomes" id="UP000541444">
    <property type="component" value="Unassembled WGS sequence"/>
</dbReference>
<reference evidence="2 3" key="1">
    <citation type="journal article" date="2020" name="IScience">
        <title>Genome Sequencing of the Endangered Kingdonia uniflora (Circaeasteraceae, Ranunculales) Reveals Potential Mechanisms of Evolutionary Specialization.</title>
        <authorList>
            <person name="Sun Y."/>
            <person name="Deng T."/>
            <person name="Zhang A."/>
            <person name="Moore M.J."/>
            <person name="Landis J.B."/>
            <person name="Lin N."/>
            <person name="Zhang H."/>
            <person name="Zhang X."/>
            <person name="Huang J."/>
            <person name="Zhang X."/>
            <person name="Sun H."/>
            <person name="Wang H."/>
        </authorList>
    </citation>
    <scope>NUCLEOTIDE SEQUENCE [LARGE SCALE GENOMIC DNA]</scope>
    <source>
        <strain evidence="2">TB1705</strain>
        <tissue evidence="2">Leaf</tissue>
    </source>
</reference>
<protein>
    <submittedName>
        <fullName evidence="2">Uncharacterized protein</fullName>
    </submittedName>
</protein>
<gene>
    <name evidence="2" type="ORF">GIB67_031469</name>
</gene>
<evidence type="ECO:0000313" key="3">
    <source>
        <dbReference type="Proteomes" id="UP000541444"/>
    </source>
</evidence>
<evidence type="ECO:0000313" key="2">
    <source>
        <dbReference type="EMBL" id="KAF6156348.1"/>
    </source>
</evidence>
<sequence length="597" mass="67980">MVKTRSMVLEEIIASEAQRLKLKYFGDQSLEMAVPASVPPTYQGLSGEEVVKAEEDFYWILRLSPLHLYQLCGGGGYRRGGGGSGGGKLVDRDTTYKVDRTNQWEMKNKVRRITPEDILQFYGVKNFMASGGSYFCASITQRRFFNLNLAGRTWNDNIIWVKGKCLQRDDEELLDLRFRSVKQSCSPCQGDWLGIEKQEFELKRVKNELEKNLARAKTDALKEVKQLKAAHATTIGQLQIEERANLDKTTEERDRLGRHLMLKGYSQEELDAIKADTYTEEEEEEVEVLEVVDGLDGVSSQIVLDNQGDDVELPEDGSEKVVKEMGLIINDLDSRLSREIETSMSLLSAQVELQVELDASRVREDHVLMSNQEFAEQFDRMKEANENWEDQFVKVDALVANGKQADMAQCRIQALEQTEELCRSDLNSCREKILEEEIRAKDSLVKRKDELLTDLPAREELNAKLVMLRARVVELQALNLEESEQYIAKLKEDAIRYDRLDADRNAWKDTYASVKVRHERLKARFAKVIVPDVARSTLLSMIVAYFVEEVKRLESERDTLLPTLSDKGCTCGAEIDCGNCLGIMETQLGSRTADLVE</sequence>
<comment type="caution">
    <text evidence="2">The sequence shown here is derived from an EMBL/GenBank/DDBJ whole genome shotgun (WGS) entry which is preliminary data.</text>
</comment>
<dbReference type="AlphaFoldDB" id="A0A7J7MNR8"/>
<keyword evidence="1" id="KW-0175">Coiled coil</keyword>
<name>A0A7J7MNR8_9MAGN</name>
<keyword evidence="3" id="KW-1185">Reference proteome</keyword>
<proteinExistence type="predicted"/>
<accession>A0A7J7MNR8</accession>
<dbReference type="EMBL" id="JACGCM010001343">
    <property type="protein sequence ID" value="KAF6156348.1"/>
    <property type="molecule type" value="Genomic_DNA"/>
</dbReference>
<feature type="coiled-coil region" evidence="1">
    <location>
        <begin position="195"/>
        <end position="226"/>
    </location>
</feature>